<comment type="caution">
    <text evidence="1">The sequence shown here is derived from an EMBL/GenBank/DDBJ whole genome shotgun (WGS) entry which is preliminary data.</text>
</comment>
<proteinExistence type="predicted"/>
<dbReference type="Proteomes" id="UP001066276">
    <property type="component" value="Chromosome 4_2"/>
</dbReference>
<accession>A0AAV7SPN4</accession>
<gene>
    <name evidence="1" type="ORF">NDU88_006482</name>
</gene>
<reference evidence="1" key="1">
    <citation type="journal article" date="2022" name="bioRxiv">
        <title>Sequencing and chromosome-scale assembly of the giantPleurodeles waltlgenome.</title>
        <authorList>
            <person name="Brown T."/>
            <person name="Elewa A."/>
            <person name="Iarovenko S."/>
            <person name="Subramanian E."/>
            <person name="Araus A.J."/>
            <person name="Petzold A."/>
            <person name="Susuki M."/>
            <person name="Suzuki K.-i.T."/>
            <person name="Hayashi T."/>
            <person name="Toyoda A."/>
            <person name="Oliveira C."/>
            <person name="Osipova E."/>
            <person name="Leigh N.D."/>
            <person name="Simon A."/>
            <person name="Yun M.H."/>
        </authorList>
    </citation>
    <scope>NUCLEOTIDE SEQUENCE</scope>
    <source>
        <strain evidence="1">20211129_DDA</strain>
        <tissue evidence="1">Liver</tissue>
    </source>
</reference>
<name>A0AAV7SPN4_PLEWA</name>
<keyword evidence="2" id="KW-1185">Reference proteome</keyword>
<evidence type="ECO:0000313" key="1">
    <source>
        <dbReference type="EMBL" id="KAJ1166072.1"/>
    </source>
</evidence>
<protein>
    <submittedName>
        <fullName evidence="1">Uncharacterized protein</fullName>
    </submittedName>
</protein>
<evidence type="ECO:0000313" key="2">
    <source>
        <dbReference type="Proteomes" id="UP001066276"/>
    </source>
</evidence>
<sequence>MGRRSLVLRAGARCSWEPKAAGTEGLLSVKSTPPIVVPKDTFEGFAWVFDTNLGMSDPKKQELVIHM</sequence>
<organism evidence="1 2">
    <name type="scientific">Pleurodeles waltl</name>
    <name type="common">Iberian ribbed newt</name>
    <dbReference type="NCBI Taxonomy" id="8319"/>
    <lineage>
        <taxon>Eukaryota</taxon>
        <taxon>Metazoa</taxon>
        <taxon>Chordata</taxon>
        <taxon>Craniata</taxon>
        <taxon>Vertebrata</taxon>
        <taxon>Euteleostomi</taxon>
        <taxon>Amphibia</taxon>
        <taxon>Batrachia</taxon>
        <taxon>Caudata</taxon>
        <taxon>Salamandroidea</taxon>
        <taxon>Salamandridae</taxon>
        <taxon>Pleurodelinae</taxon>
        <taxon>Pleurodeles</taxon>
    </lineage>
</organism>
<dbReference type="EMBL" id="JANPWB010000008">
    <property type="protein sequence ID" value="KAJ1166072.1"/>
    <property type="molecule type" value="Genomic_DNA"/>
</dbReference>
<dbReference type="AlphaFoldDB" id="A0AAV7SPN4"/>